<dbReference type="EMBL" id="LOHF01000020">
    <property type="protein sequence ID" value="OUM72060.1"/>
    <property type="molecule type" value="Genomic_DNA"/>
</dbReference>
<organism evidence="1 2">
    <name type="scientific">Pseudomonas caspiana</name>
    <dbReference type="NCBI Taxonomy" id="1451454"/>
    <lineage>
        <taxon>Bacteria</taxon>
        <taxon>Pseudomonadati</taxon>
        <taxon>Pseudomonadota</taxon>
        <taxon>Gammaproteobacteria</taxon>
        <taxon>Pseudomonadales</taxon>
        <taxon>Pseudomonadaceae</taxon>
        <taxon>Pseudomonas</taxon>
    </lineage>
</organism>
<evidence type="ECO:0000313" key="1">
    <source>
        <dbReference type="EMBL" id="OUM72060.1"/>
    </source>
</evidence>
<dbReference type="AlphaFoldDB" id="A0A1Y3NWV9"/>
<comment type="caution">
    <text evidence="1">The sequence shown here is derived from an EMBL/GenBank/DDBJ whole genome shotgun (WGS) entry which is preliminary data.</text>
</comment>
<dbReference type="Proteomes" id="UP000195440">
    <property type="component" value="Unassembled WGS sequence"/>
</dbReference>
<gene>
    <name evidence="1" type="ORF">AUC60_20440</name>
</gene>
<sequence>MPNLEAVTSQPQRPDTWSADNAHCCARYQILVEAEADSLCRVLNLFAMQYLIPHQVNVLQQDDVLGIDVEIANLTWHRAQVIAQKMRSLINVCSVELEQLAQPHVSNSTVSLAVG</sequence>
<accession>A0A1Y3NWV9</accession>
<protein>
    <submittedName>
        <fullName evidence="1">Uncharacterized protein</fullName>
    </submittedName>
</protein>
<dbReference type="OrthoDB" id="6893322at2"/>
<name>A0A1Y3NWV9_9PSED</name>
<dbReference type="RefSeq" id="WP_087271980.1">
    <property type="nucleotide sequence ID" value="NZ_CP167995.1"/>
</dbReference>
<reference evidence="1 2" key="1">
    <citation type="journal article" date="2017" name="Syst. Appl. Microbiol.">
        <title>Pseudomonas caspiana sp. nov., a citrus pathogen in the Pseudomonas syringae phylogenetic group.</title>
        <authorList>
            <person name="Busquets A."/>
            <person name="Gomila M."/>
            <person name="Beiki F."/>
            <person name="Mulet M."/>
            <person name="Rahimian H."/>
            <person name="Garcia-Valdes E."/>
            <person name="Lalucat J."/>
        </authorList>
    </citation>
    <scope>NUCLEOTIDE SEQUENCE [LARGE SCALE GENOMIC DNA]</scope>
    <source>
        <strain evidence="1 2">FBF102</strain>
    </source>
</reference>
<proteinExistence type="predicted"/>
<keyword evidence="2" id="KW-1185">Reference proteome</keyword>
<evidence type="ECO:0000313" key="2">
    <source>
        <dbReference type="Proteomes" id="UP000195440"/>
    </source>
</evidence>